<comment type="caution">
    <text evidence="2">The sequence shown here is derived from an EMBL/GenBank/DDBJ whole genome shotgun (WGS) entry which is preliminary data.</text>
</comment>
<evidence type="ECO:0000313" key="3">
    <source>
        <dbReference type="Proteomes" id="UP000694050"/>
    </source>
</evidence>
<evidence type="ECO:0000313" key="2">
    <source>
        <dbReference type="EMBL" id="KAG7414290.1"/>
    </source>
</evidence>
<name>A0A8J5TT67_FUSOX</name>
<protein>
    <submittedName>
        <fullName evidence="2">Uncharacterized protein</fullName>
    </submittedName>
</protein>
<evidence type="ECO:0000256" key="1">
    <source>
        <dbReference type="SAM" id="MobiDB-lite"/>
    </source>
</evidence>
<dbReference type="EMBL" id="JAELUQ010000005">
    <property type="protein sequence ID" value="KAG7414290.1"/>
    <property type="molecule type" value="Genomic_DNA"/>
</dbReference>
<gene>
    <name evidence="2" type="ORF">Forpe1208_v008104</name>
</gene>
<feature type="compositionally biased region" description="Basic and acidic residues" evidence="1">
    <location>
        <begin position="30"/>
        <end position="39"/>
    </location>
</feature>
<accession>A0A8J5TT67</accession>
<dbReference type="Proteomes" id="UP000694050">
    <property type="component" value="Unassembled WGS sequence"/>
</dbReference>
<dbReference type="AlphaFoldDB" id="A0A8J5TT67"/>
<organism evidence="2 3">
    <name type="scientific">Fusarium oxysporum f. sp. rapae</name>
    <dbReference type="NCBI Taxonomy" id="485398"/>
    <lineage>
        <taxon>Eukaryota</taxon>
        <taxon>Fungi</taxon>
        <taxon>Dikarya</taxon>
        <taxon>Ascomycota</taxon>
        <taxon>Pezizomycotina</taxon>
        <taxon>Sordariomycetes</taxon>
        <taxon>Hypocreomycetidae</taxon>
        <taxon>Hypocreales</taxon>
        <taxon>Nectriaceae</taxon>
        <taxon>Fusarium</taxon>
        <taxon>Fusarium oxysporum species complex</taxon>
    </lineage>
</organism>
<sequence>MLQPSSLTPSTTIAKPGPPSSPDKAATQLEDSHLAREEAQGGNTRSAASPCQSRHQRDEQGRSQRPIQWPPLSSAEQISTTKGKGELDVVRRRKKPYDTTPPNSKTKDELITQAIADVLFTNKGEAEKIIRQLLSRG</sequence>
<feature type="compositionally biased region" description="Polar residues" evidence="1">
    <location>
        <begin position="1"/>
        <end position="13"/>
    </location>
</feature>
<feature type="region of interest" description="Disordered" evidence="1">
    <location>
        <begin position="1"/>
        <end position="106"/>
    </location>
</feature>
<feature type="compositionally biased region" description="Polar residues" evidence="1">
    <location>
        <begin position="41"/>
        <end position="53"/>
    </location>
</feature>
<reference evidence="2" key="1">
    <citation type="submission" date="2021-04" db="EMBL/GenBank/DDBJ databases">
        <title>First draft genome resource for Brassicaceae pathogens Fusarium oxysporum f. sp. raphani and Fusarium oxysporum f. sp. rapae.</title>
        <authorList>
            <person name="Asai S."/>
        </authorList>
    </citation>
    <scope>NUCLEOTIDE SEQUENCE</scope>
    <source>
        <strain evidence="2">Tf1208</strain>
    </source>
</reference>
<proteinExistence type="predicted"/>